<accession>R6X7C8</accession>
<comment type="caution">
    <text evidence="1">The sequence shown here is derived from an EMBL/GenBank/DDBJ whole genome shotgun (WGS) entry which is preliminary data.</text>
</comment>
<dbReference type="EMBL" id="CBGL010000118">
    <property type="protein sequence ID" value="CDD12216.1"/>
    <property type="molecule type" value="Genomic_DNA"/>
</dbReference>
<gene>
    <name evidence="1" type="ORF">BN587_00904</name>
</gene>
<dbReference type="HOGENOM" id="CLU_2937631_0_0_9"/>
<organism evidence="1">
    <name type="scientific">Phascolarctobacterium succinatutens CAG:287</name>
    <dbReference type="NCBI Taxonomy" id="1263101"/>
    <lineage>
        <taxon>Bacteria</taxon>
        <taxon>Bacillati</taxon>
        <taxon>Bacillota</taxon>
        <taxon>Negativicutes</taxon>
        <taxon>Acidaminococcales</taxon>
        <taxon>Acidaminococcaceae</taxon>
        <taxon>Phascolarctobacterium</taxon>
    </lineage>
</organism>
<proteinExistence type="predicted"/>
<name>R6X7C8_9FIRM</name>
<dbReference type="Proteomes" id="UP000014937">
    <property type="component" value="Unassembled WGS sequence"/>
</dbReference>
<evidence type="ECO:0000313" key="1">
    <source>
        <dbReference type="EMBL" id="CDD12216.1"/>
    </source>
</evidence>
<dbReference type="AlphaFoldDB" id="R6X7C8"/>
<sequence>MQYNMNQNKLMQMMMMQALKQVSPELLAMVEEEARKRGMSDEDINAGKAYINQVQKGVEK</sequence>
<dbReference type="RefSeq" id="WP_021719979.1">
    <property type="nucleotide sequence ID" value="NZ_FR892786.1"/>
</dbReference>
<reference evidence="1" key="1">
    <citation type="submission" date="2012-11" db="EMBL/GenBank/DDBJ databases">
        <title>Dependencies among metagenomic species, viruses, plasmids and units of genetic variation.</title>
        <authorList>
            <person name="Nielsen H.B."/>
            <person name="Almeida M."/>
            <person name="Juncker A.S."/>
            <person name="Rasmussen S."/>
            <person name="Li J."/>
            <person name="Sunagawa S."/>
            <person name="Plichta D."/>
            <person name="Gautier L."/>
            <person name="Le Chatelier E."/>
            <person name="Peletier E."/>
            <person name="Bonde I."/>
            <person name="Nielsen T."/>
            <person name="Manichanh C."/>
            <person name="Arumugam M."/>
            <person name="Batto J."/>
            <person name="Santos M.B.Q.D."/>
            <person name="Blom N."/>
            <person name="Borruel N."/>
            <person name="Burgdorf K.S."/>
            <person name="Boumezbeur F."/>
            <person name="Casellas F."/>
            <person name="Dore J."/>
            <person name="Guarner F."/>
            <person name="Hansen T."/>
            <person name="Hildebrand F."/>
            <person name="Kaas R.S."/>
            <person name="Kennedy S."/>
            <person name="Kristiansen K."/>
            <person name="Kultima J.R."/>
            <person name="Leonard P."/>
            <person name="Levenez F."/>
            <person name="Lund O."/>
            <person name="Moumen B."/>
            <person name="Le Paslier D."/>
            <person name="Pons N."/>
            <person name="Pedersen O."/>
            <person name="Prifti E."/>
            <person name="Qin J."/>
            <person name="Raes J."/>
            <person name="Tap J."/>
            <person name="Tims S."/>
            <person name="Ussery D.W."/>
            <person name="Yamada T."/>
            <person name="MetaHit consortium"/>
            <person name="Renault P."/>
            <person name="Sicheritz-Ponten T."/>
            <person name="Bork P."/>
            <person name="Wang J."/>
            <person name="Brunak S."/>
            <person name="Ehrlich S.D."/>
        </authorList>
    </citation>
    <scope>NUCLEOTIDE SEQUENCE [LARGE SCALE GENOMIC DNA]</scope>
</reference>
<protein>
    <submittedName>
        <fullName evidence="1">Uncharacterized protein</fullName>
    </submittedName>
</protein>